<gene>
    <name evidence="2" type="ORF">SAMN04490243_2556</name>
</gene>
<sequence>MIKFFRKIRQQLIAENRVSKYLLYAIGEIILVVIGILIALSINNWNEKQKDLAQEQLILKQLRAEYQSNLAQLDEKVLMREEGIEACHQLLSYIDNPEEVTSDKLYDALWHLVLDPTFDPIKNDIVGSEKIRLIRNQELVRILSNWSSDVYQVQELELEFQKIRTEFTAPCLTRLGIARNVNNRVWQEGYSPIEALEKDRNLNYKFTMGPTQKTVDLQAVLFDVELEGLVSWTISFFENTNLQSQTLRSRIKQMLEILDQEIAD</sequence>
<dbReference type="AlphaFoldDB" id="A0A1I6HCP9"/>
<evidence type="ECO:0000256" key="1">
    <source>
        <dbReference type="SAM" id="Phobius"/>
    </source>
</evidence>
<evidence type="ECO:0000313" key="3">
    <source>
        <dbReference type="Proteomes" id="UP000199534"/>
    </source>
</evidence>
<dbReference type="RefSeq" id="WP_092982941.1">
    <property type="nucleotide sequence ID" value="NZ_FOYQ01000002.1"/>
</dbReference>
<feature type="transmembrane region" description="Helical" evidence="1">
    <location>
        <begin position="21"/>
        <end position="42"/>
    </location>
</feature>
<evidence type="ECO:0000313" key="2">
    <source>
        <dbReference type="EMBL" id="SFR52130.1"/>
    </source>
</evidence>
<keyword evidence="3" id="KW-1185">Reference proteome</keyword>
<name>A0A1I6HCP9_9FLAO</name>
<dbReference type="Proteomes" id="UP000199534">
    <property type="component" value="Unassembled WGS sequence"/>
</dbReference>
<dbReference type="OrthoDB" id="821805at2"/>
<protein>
    <submittedName>
        <fullName evidence="2">Uncharacterized protein</fullName>
    </submittedName>
</protein>
<proteinExistence type="predicted"/>
<keyword evidence="1" id="KW-0812">Transmembrane</keyword>
<dbReference type="STRING" id="400055.SAMN04490243_2556"/>
<reference evidence="2 3" key="1">
    <citation type="submission" date="2016-10" db="EMBL/GenBank/DDBJ databases">
        <authorList>
            <person name="de Groot N.N."/>
        </authorList>
    </citation>
    <scope>NUCLEOTIDE SEQUENCE [LARGE SCALE GENOMIC DNA]</scope>
    <source>
        <strain evidence="2 3">DSM 21019</strain>
    </source>
</reference>
<keyword evidence="1" id="KW-0472">Membrane</keyword>
<dbReference type="InterPro" id="IPR045749">
    <property type="entry name" value="DUF6090"/>
</dbReference>
<dbReference type="EMBL" id="FOYQ01000002">
    <property type="protein sequence ID" value="SFR52130.1"/>
    <property type="molecule type" value="Genomic_DNA"/>
</dbReference>
<keyword evidence="1" id="KW-1133">Transmembrane helix</keyword>
<accession>A0A1I6HCP9</accession>
<dbReference type="Pfam" id="PF19578">
    <property type="entry name" value="DUF6090"/>
    <property type="match status" value="1"/>
</dbReference>
<organism evidence="2 3">
    <name type="scientific">Robiginitalea myxolifaciens</name>
    <dbReference type="NCBI Taxonomy" id="400055"/>
    <lineage>
        <taxon>Bacteria</taxon>
        <taxon>Pseudomonadati</taxon>
        <taxon>Bacteroidota</taxon>
        <taxon>Flavobacteriia</taxon>
        <taxon>Flavobacteriales</taxon>
        <taxon>Flavobacteriaceae</taxon>
        <taxon>Robiginitalea</taxon>
    </lineage>
</organism>